<feature type="transmembrane region" description="Helical" evidence="9">
    <location>
        <begin position="97"/>
        <end position="116"/>
    </location>
</feature>
<evidence type="ECO:0000256" key="3">
    <source>
        <dbReference type="ARBA" id="ARBA00022448"/>
    </source>
</evidence>
<feature type="transmembrane region" description="Helical" evidence="9">
    <location>
        <begin position="318"/>
        <end position="343"/>
    </location>
</feature>
<comment type="subcellular location">
    <subcellularLocation>
        <location evidence="1">Membrane</location>
        <topology evidence="1">Multi-pass membrane protein</topology>
    </subcellularLocation>
</comment>
<evidence type="ECO:0000256" key="6">
    <source>
        <dbReference type="ARBA" id="ARBA00023136"/>
    </source>
</evidence>
<reference evidence="12" key="1">
    <citation type="journal article" date="2014" name="Genome Announc.">
        <title>Genome sequence of the pathogenic fungus Sporothrix schenckii (ATCC 58251).</title>
        <authorList>
            <person name="Cuomo C.A."/>
            <person name="Rodriguez-Del Valle N."/>
            <person name="Perez-Sanchez L."/>
            <person name="Abouelleil A."/>
            <person name="Goldberg J."/>
            <person name="Young S."/>
            <person name="Zeng Q."/>
            <person name="Birren B.W."/>
        </authorList>
    </citation>
    <scope>NUCLEOTIDE SEQUENCE [LARGE SCALE GENOMIC DNA]</scope>
    <source>
        <strain evidence="12">ATCC 58251 / de Perez 2211183</strain>
    </source>
</reference>
<feature type="transmembrane region" description="Helical" evidence="9">
    <location>
        <begin position="159"/>
        <end position="178"/>
    </location>
</feature>
<evidence type="ECO:0000256" key="7">
    <source>
        <dbReference type="RuleBase" id="RU003346"/>
    </source>
</evidence>
<dbReference type="InterPro" id="IPR036259">
    <property type="entry name" value="MFS_trans_sf"/>
</dbReference>
<feature type="transmembrane region" description="Helical" evidence="9">
    <location>
        <begin position="128"/>
        <end position="147"/>
    </location>
</feature>
<feature type="transmembrane region" description="Helical" evidence="9">
    <location>
        <begin position="21"/>
        <end position="37"/>
    </location>
</feature>
<name>U7PW25_SPOS1</name>
<evidence type="ECO:0000259" key="10">
    <source>
        <dbReference type="PROSITE" id="PS50850"/>
    </source>
</evidence>
<dbReference type="FunFam" id="1.20.1250.20:FF:000078">
    <property type="entry name" value="MFS maltose transporter, putative"/>
    <property type="match status" value="1"/>
</dbReference>
<dbReference type="PROSITE" id="PS00216">
    <property type="entry name" value="SUGAR_TRANSPORT_1"/>
    <property type="match status" value="1"/>
</dbReference>
<dbReference type="NCBIfam" id="TIGR00879">
    <property type="entry name" value="SP"/>
    <property type="match status" value="1"/>
</dbReference>
<sequence>MAGRGNVFVGKAAFKTATPRLLFICIVYAFGSVFFGYDSASFSGVQAFSPFLRQFGTYSAKKNAYALTTQNSALLNSLPLLGKLVGSLAVGPSVERYGHRVTMLGTCLIQIAGAVVQVTSTKTAQFVVGRLLVYLAVGFVENVVPTYQSEIAPGALRGFFVGSIQLCLTFGSLMAGLVNNAMAGRTDNTGWQIATAIQVVPPVLILLALPWTPLSPRWLVFQDREDEALAVLEAVRRPADVDAGVCALELAAMREDAARRCQDRWRTKGPWSDLVRGTNRRRTNIAVGLMSLQQLTGVTFSSSYGPTFYKSEGLGRMAFAYAAINNGVSVVTALLGMVVLDLFGRRSVTLHGCWTQGVFLALIGALGSKARPSPGETGGMVASFILYAAILHMSLGPAAYITAAEVGTGALREKTMAVATAVNVVVSFAVVYTTPYLLADLGAKLAYLWMAFAFAGAVYVWFVMPELTGRTLEEIDQLFESRIAAWRFAAFETTGLTHDVAAIEQGLAPSKLAGDLELVQATNVARTGQMAEEGTEGTEGTPAAPAPTAKGREDEI</sequence>
<evidence type="ECO:0000256" key="2">
    <source>
        <dbReference type="ARBA" id="ARBA00010992"/>
    </source>
</evidence>
<dbReference type="PRINTS" id="PR00171">
    <property type="entry name" value="SUGRTRNSPORT"/>
</dbReference>
<feature type="compositionally biased region" description="Low complexity" evidence="8">
    <location>
        <begin position="538"/>
        <end position="549"/>
    </location>
</feature>
<feature type="transmembrane region" description="Helical" evidence="9">
    <location>
        <begin position="446"/>
        <end position="464"/>
    </location>
</feature>
<dbReference type="AlphaFoldDB" id="U7PW25"/>
<organism evidence="11 12">
    <name type="scientific">Sporothrix schenckii (strain ATCC 58251 / de Perez 2211183)</name>
    <name type="common">Rose-picker's disease fungus</name>
    <dbReference type="NCBI Taxonomy" id="1391915"/>
    <lineage>
        <taxon>Eukaryota</taxon>
        <taxon>Fungi</taxon>
        <taxon>Dikarya</taxon>
        <taxon>Ascomycota</taxon>
        <taxon>Pezizomycotina</taxon>
        <taxon>Sordariomycetes</taxon>
        <taxon>Sordariomycetidae</taxon>
        <taxon>Ophiostomatales</taxon>
        <taxon>Ophiostomataceae</taxon>
        <taxon>Sporothrix</taxon>
    </lineage>
</organism>
<keyword evidence="4 9" id="KW-0812">Transmembrane</keyword>
<evidence type="ECO:0000256" key="5">
    <source>
        <dbReference type="ARBA" id="ARBA00022989"/>
    </source>
</evidence>
<dbReference type="GO" id="GO:0016020">
    <property type="term" value="C:membrane"/>
    <property type="evidence" value="ECO:0007669"/>
    <property type="project" value="UniProtKB-SubCell"/>
</dbReference>
<proteinExistence type="inferred from homology"/>
<keyword evidence="12" id="KW-1185">Reference proteome</keyword>
<dbReference type="SUPFAM" id="SSF103473">
    <property type="entry name" value="MFS general substrate transporter"/>
    <property type="match status" value="1"/>
</dbReference>
<dbReference type="InterPro" id="IPR005829">
    <property type="entry name" value="Sugar_transporter_CS"/>
</dbReference>
<feature type="transmembrane region" description="Helical" evidence="9">
    <location>
        <begin position="190"/>
        <end position="211"/>
    </location>
</feature>
<accession>U7PW25</accession>
<dbReference type="Pfam" id="PF00083">
    <property type="entry name" value="Sugar_tr"/>
    <property type="match status" value="1"/>
</dbReference>
<dbReference type="PANTHER" id="PTHR48022:SF77">
    <property type="entry name" value="MAJOR FACILITATOR SUPERFAMILY (MFS) PROFILE DOMAIN-CONTAINING PROTEIN"/>
    <property type="match status" value="1"/>
</dbReference>
<keyword evidence="3 7" id="KW-0813">Transport</keyword>
<evidence type="ECO:0000313" key="11">
    <source>
        <dbReference type="EMBL" id="ERS98914.1"/>
    </source>
</evidence>
<dbReference type="InterPro" id="IPR003663">
    <property type="entry name" value="Sugar/inositol_transpt"/>
</dbReference>
<dbReference type="InterPro" id="IPR050360">
    <property type="entry name" value="MFS_Sugar_Transporters"/>
</dbReference>
<dbReference type="Gene3D" id="1.20.1250.20">
    <property type="entry name" value="MFS general substrate transporter like domains"/>
    <property type="match status" value="1"/>
</dbReference>
<dbReference type="PANTHER" id="PTHR48022">
    <property type="entry name" value="PLASTIDIC GLUCOSE TRANSPORTER 4"/>
    <property type="match status" value="1"/>
</dbReference>
<dbReference type="PROSITE" id="PS50850">
    <property type="entry name" value="MFS"/>
    <property type="match status" value="1"/>
</dbReference>
<feature type="transmembrane region" description="Helical" evidence="9">
    <location>
        <begin position="415"/>
        <end position="434"/>
    </location>
</feature>
<dbReference type="OrthoDB" id="6612291at2759"/>
<evidence type="ECO:0000256" key="9">
    <source>
        <dbReference type="SAM" id="Phobius"/>
    </source>
</evidence>
<feature type="transmembrane region" description="Helical" evidence="9">
    <location>
        <begin position="380"/>
        <end position="403"/>
    </location>
</feature>
<evidence type="ECO:0000313" key="12">
    <source>
        <dbReference type="Proteomes" id="UP000018087"/>
    </source>
</evidence>
<dbReference type="GO" id="GO:0005351">
    <property type="term" value="F:carbohydrate:proton symporter activity"/>
    <property type="evidence" value="ECO:0007669"/>
    <property type="project" value="TreeGrafter"/>
</dbReference>
<dbReference type="HOGENOM" id="CLU_001265_30_1_1"/>
<keyword evidence="5 9" id="KW-1133">Transmembrane helix</keyword>
<evidence type="ECO:0000256" key="4">
    <source>
        <dbReference type="ARBA" id="ARBA00022692"/>
    </source>
</evidence>
<dbReference type="InterPro" id="IPR005828">
    <property type="entry name" value="MFS_sugar_transport-like"/>
</dbReference>
<gene>
    <name evidence="11" type="ORF">HMPREF1624_04107</name>
</gene>
<dbReference type="Proteomes" id="UP000018087">
    <property type="component" value="Unassembled WGS sequence"/>
</dbReference>
<dbReference type="EMBL" id="KI440845">
    <property type="protein sequence ID" value="ERS98914.1"/>
    <property type="molecule type" value="Genomic_DNA"/>
</dbReference>
<dbReference type="InterPro" id="IPR020846">
    <property type="entry name" value="MFS_dom"/>
</dbReference>
<evidence type="ECO:0000256" key="8">
    <source>
        <dbReference type="SAM" id="MobiDB-lite"/>
    </source>
</evidence>
<keyword evidence="6 9" id="KW-0472">Membrane</keyword>
<evidence type="ECO:0000256" key="1">
    <source>
        <dbReference type="ARBA" id="ARBA00004141"/>
    </source>
</evidence>
<protein>
    <recommendedName>
        <fullName evidence="10">Major facilitator superfamily (MFS) profile domain-containing protein</fullName>
    </recommendedName>
</protein>
<dbReference type="eggNOG" id="KOG0254">
    <property type="taxonomic scope" value="Eukaryota"/>
</dbReference>
<feature type="domain" description="Major facilitator superfamily (MFS) profile" evidence="10">
    <location>
        <begin position="24"/>
        <end position="468"/>
    </location>
</feature>
<feature type="region of interest" description="Disordered" evidence="8">
    <location>
        <begin position="528"/>
        <end position="556"/>
    </location>
</feature>
<comment type="similarity">
    <text evidence="2 7">Belongs to the major facilitator superfamily. Sugar transporter (TC 2.A.1.1) family.</text>
</comment>